<dbReference type="OrthoDB" id="9765041at2"/>
<keyword evidence="3" id="KW-1185">Reference proteome</keyword>
<dbReference type="PATRIC" id="fig|398512.5.peg.1378"/>
<dbReference type="EMBL" id="LGTC01000001">
    <property type="protein sequence ID" value="KNY26064.1"/>
    <property type="molecule type" value="Genomic_DNA"/>
</dbReference>
<dbReference type="AlphaFoldDB" id="A0A0L6JJX3"/>
<gene>
    <name evidence="2" type="ORF">Bccel_1326</name>
</gene>
<evidence type="ECO:0000259" key="1">
    <source>
        <dbReference type="Pfam" id="PF01837"/>
    </source>
</evidence>
<reference evidence="3" key="1">
    <citation type="submission" date="2015-07" db="EMBL/GenBank/DDBJ databases">
        <title>Near-Complete Genome Sequence of the Cellulolytic Bacterium Bacteroides (Pseudobacteroides) cellulosolvens ATCC 35603.</title>
        <authorList>
            <person name="Dassa B."/>
            <person name="Utturkar S.M."/>
            <person name="Klingeman D.M."/>
            <person name="Hurt R.A."/>
            <person name="Keller M."/>
            <person name="Xu J."/>
            <person name="Reddy Y.H.K."/>
            <person name="Borovok I."/>
            <person name="Grinberg I.R."/>
            <person name="Lamed R."/>
            <person name="Zhivin O."/>
            <person name="Bayer E.A."/>
            <person name="Brown S.D."/>
        </authorList>
    </citation>
    <scope>NUCLEOTIDE SEQUENCE [LARGE SCALE GENOMIC DNA]</scope>
    <source>
        <strain evidence="3">DSM 2933</strain>
    </source>
</reference>
<evidence type="ECO:0000313" key="3">
    <source>
        <dbReference type="Proteomes" id="UP000036923"/>
    </source>
</evidence>
<sequence length="391" mass="43223">MGYKSFDEINEKIKSGKAVVVTADEIIGIVEEKGLQKAAKEIDVVTTATFGPMCSSGMFINFGHSDPPIRMGKVWLNDVPAYAGIAAVDAYIGATELSETKGMDYGGAHVIEDLISGKDIKLYAESYGTDCYPLKEITTYINKDNINQAFMFNPRNAYQNYNAATNTSEKILYTYMGTLLPQMGNVTYSTAGQLSPLLNDPYYRTIGIGTRVFIGGAQGYVAWEGTQHNPEQSRGENGVPLASSGTLTLIGDIKKMDRRFIRAAVFEKYGISMFVGIGIPIPILDEEILKYTTIRDSEIFTNIYDYSVQKRSRPVIKSVSYAELRSGSVEINGRIIPTAPMSSLKKAREIAELLKQQIKTGEFLLTQPVSNIPRENRMNTLDIRGESNEKD</sequence>
<dbReference type="eggNOG" id="COG1900">
    <property type="taxonomic scope" value="Bacteria"/>
</dbReference>
<proteinExistence type="predicted"/>
<protein>
    <recommendedName>
        <fullName evidence="1">Homocysteine biosynthesis enzyme sulfur-incorporation domain-containing protein</fullName>
    </recommendedName>
</protein>
<accession>A0A0L6JJX3</accession>
<dbReference type="RefSeq" id="WP_036944311.1">
    <property type="nucleotide sequence ID" value="NZ_JQKC01000027.1"/>
</dbReference>
<comment type="caution">
    <text evidence="2">The sequence shown here is derived from an EMBL/GenBank/DDBJ whole genome shotgun (WGS) entry which is preliminary data.</text>
</comment>
<organism evidence="2 3">
    <name type="scientific">Pseudobacteroides cellulosolvens ATCC 35603 = DSM 2933</name>
    <dbReference type="NCBI Taxonomy" id="398512"/>
    <lineage>
        <taxon>Bacteria</taxon>
        <taxon>Bacillati</taxon>
        <taxon>Bacillota</taxon>
        <taxon>Clostridia</taxon>
        <taxon>Eubacteriales</taxon>
        <taxon>Oscillospiraceae</taxon>
        <taxon>Pseudobacteroides</taxon>
    </lineage>
</organism>
<dbReference type="Proteomes" id="UP000036923">
    <property type="component" value="Unassembled WGS sequence"/>
</dbReference>
<dbReference type="STRING" id="398512.Bccel_1326"/>
<dbReference type="InterPro" id="IPR002708">
    <property type="entry name" value="HcyBio"/>
</dbReference>
<feature type="domain" description="Homocysteine biosynthesis enzyme sulfur-incorporation" evidence="1">
    <location>
        <begin position="18"/>
        <end position="365"/>
    </location>
</feature>
<dbReference type="Pfam" id="PF01837">
    <property type="entry name" value="HcyBio"/>
    <property type="match status" value="1"/>
</dbReference>
<evidence type="ECO:0000313" key="2">
    <source>
        <dbReference type="EMBL" id="KNY26064.1"/>
    </source>
</evidence>
<name>A0A0L6JJX3_9FIRM</name>